<keyword evidence="2" id="KW-0238">DNA-binding</keyword>
<dbReference type="Pfam" id="PF00356">
    <property type="entry name" value="LacI"/>
    <property type="match status" value="1"/>
</dbReference>
<protein>
    <submittedName>
        <fullName evidence="5">LacI family transcriptional regulator</fullName>
    </submittedName>
</protein>
<dbReference type="InterPro" id="IPR028082">
    <property type="entry name" value="Peripla_BP_I"/>
</dbReference>
<evidence type="ECO:0000313" key="6">
    <source>
        <dbReference type="Proteomes" id="UP000256304"/>
    </source>
</evidence>
<dbReference type="Pfam" id="PF13377">
    <property type="entry name" value="Peripla_BP_3"/>
    <property type="match status" value="1"/>
</dbReference>
<dbReference type="CDD" id="cd01392">
    <property type="entry name" value="HTH_LacI"/>
    <property type="match status" value="1"/>
</dbReference>
<dbReference type="Proteomes" id="UP000256304">
    <property type="component" value="Unassembled WGS sequence"/>
</dbReference>
<dbReference type="InterPro" id="IPR000843">
    <property type="entry name" value="HTH_LacI"/>
</dbReference>
<dbReference type="InterPro" id="IPR046335">
    <property type="entry name" value="LacI/GalR-like_sensor"/>
</dbReference>
<gene>
    <name evidence="5" type="ORF">A8990_102226</name>
</gene>
<name>A0A3D9SE56_9BACL</name>
<dbReference type="RefSeq" id="WP_116187585.1">
    <property type="nucleotide sequence ID" value="NZ_QTTN01000002.1"/>
</dbReference>
<dbReference type="PANTHER" id="PTHR30146:SF109">
    <property type="entry name" value="HTH-TYPE TRANSCRIPTIONAL REGULATOR GALS"/>
    <property type="match status" value="1"/>
</dbReference>
<dbReference type="PANTHER" id="PTHR30146">
    <property type="entry name" value="LACI-RELATED TRANSCRIPTIONAL REPRESSOR"/>
    <property type="match status" value="1"/>
</dbReference>
<keyword evidence="1" id="KW-0805">Transcription regulation</keyword>
<dbReference type="PROSITE" id="PS50932">
    <property type="entry name" value="HTH_LACI_2"/>
    <property type="match status" value="1"/>
</dbReference>
<dbReference type="CDD" id="cd06267">
    <property type="entry name" value="PBP1_LacI_sugar_binding-like"/>
    <property type="match status" value="1"/>
</dbReference>
<evidence type="ECO:0000256" key="3">
    <source>
        <dbReference type="ARBA" id="ARBA00023163"/>
    </source>
</evidence>
<evidence type="ECO:0000256" key="1">
    <source>
        <dbReference type="ARBA" id="ARBA00023015"/>
    </source>
</evidence>
<evidence type="ECO:0000313" key="5">
    <source>
        <dbReference type="EMBL" id="REE93139.1"/>
    </source>
</evidence>
<reference evidence="5 6" key="1">
    <citation type="submission" date="2018-08" db="EMBL/GenBank/DDBJ databases">
        <title>Genomic Encyclopedia of Type Strains, Phase III (KMG-III): the genomes of soil and plant-associated and newly described type strains.</title>
        <authorList>
            <person name="Whitman W."/>
        </authorList>
    </citation>
    <scope>NUCLEOTIDE SEQUENCE [LARGE SCALE GENOMIC DNA]</scope>
    <source>
        <strain evidence="5 6">CGMCC 1.10966</strain>
    </source>
</reference>
<evidence type="ECO:0000259" key="4">
    <source>
        <dbReference type="PROSITE" id="PS50932"/>
    </source>
</evidence>
<comment type="caution">
    <text evidence="5">The sequence shown here is derived from an EMBL/GenBank/DDBJ whole genome shotgun (WGS) entry which is preliminary data.</text>
</comment>
<dbReference type="AlphaFoldDB" id="A0A3D9SE56"/>
<proteinExistence type="predicted"/>
<feature type="domain" description="HTH lacI-type" evidence="4">
    <location>
        <begin position="2"/>
        <end position="56"/>
    </location>
</feature>
<dbReference type="InterPro" id="IPR010982">
    <property type="entry name" value="Lambda_DNA-bd_dom_sf"/>
</dbReference>
<dbReference type="EMBL" id="QTTN01000002">
    <property type="protein sequence ID" value="REE93139.1"/>
    <property type="molecule type" value="Genomic_DNA"/>
</dbReference>
<dbReference type="Gene3D" id="3.40.50.2300">
    <property type="match status" value="2"/>
</dbReference>
<dbReference type="OrthoDB" id="9775106at2"/>
<keyword evidence="6" id="KW-1185">Reference proteome</keyword>
<dbReference type="Gene3D" id="1.10.260.40">
    <property type="entry name" value="lambda repressor-like DNA-binding domains"/>
    <property type="match status" value="1"/>
</dbReference>
<dbReference type="SMART" id="SM00354">
    <property type="entry name" value="HTH_LACI"/>
    <property type="match status" value="1"/>
</dbReference>
<dbReference type="GO" id="GO:0000976">
    <property type="term" value="F:transcription cis-regulatory region binding"/>
    <property type="evidence" value="ECO:0007669"/>
    <property type="project" value="TreeGrafter"/>
</dbReference>
<keyword evidence="3" id="KW-0804">Transcription</keyword>
<dbReference type="PROSITE" id="PS00356">
    <property type="entry name" value="HTH_LACI_1"/>
    <property type="match status" value="1"/>
</dbReference>
<organism evidence="5 6">
    <name type="scientific">Paenibacillus taihuensis</name>
    <dbReference type="NCBI Taxonomy" id="1156355"/>
    <lineage>
        <taxon>Bacteria</taxon>
        <taxon>Bacillati</taxon>
        <taxon>Bacillota</taxon>
        <taxon>Bacilli</taxon>
        <taxon>Bacillales</taxon>
        <taxon>Paenibacillaceae</taxon>
        <taxon>Paenibacillus</taxon>
    </lineage>
</organism>
<evidence type="ECO:0000256" key="2">
    <source>
        <dbReference type="ARBA" id="ARBA00023125"/>
    </source>
</evidence>
<dbReference type="SUPFAM" id="SSF53822">
    <property type="entry name" value="Periplasmic binding protein-like I"/>
    <property type="match status" value="1"/>
</dbReference>
<sequence length="338" mass="37651">MATIKDIAKIAGVSTTTVSRALNGYDDVSKETKEKIKTIADELDYWPNAVARSLVSSKTNTIGVIFSELKYTGGKDTLAFDILIGINERANEMNYDILLFSTSPSKQRIKSYYNLCQERNVDGAIIFGLRVDDPYLEEVIEKSKFPCVLIDIPFSNEHLGNVTTDNVEGVRKAVQHLIDWGHTHIAMINGYPAAHVSEQRLKGFKKALAENGIAYDESKIWDGEFSEDGGERAMLRILEEHPGVTAVFCSSDLMALGAMRALEKRGRKVPDSVSVIGYDDIILSSYCVPKLTTIHQNKYDMGWAAAKLLIEMLEGKEINHNVVLDNELIIRESTKSLK</sequence>
<accession>A0A3D9SE56</accession>
<dbReference type="PRINTS" id="PR00036">
    <property type="entry name" value="HTHLACI"/>
</dbReference>
<dbReference type="GO" id="GO:0003700">
    <property type="term" value="F:DNA-binding transcription factor activity"/>
    <property type="evidence" value="ECO:0007669"/>
    <property type="project" value="TreeGrafter"/>
</dbReference>
<dbReference type="SUPFAM" id="SSF47413">
    <property type="entry name" value="lambda repressor-like DNA-binding domains"/>
    <property type="match status" value="1"/>
</dbReference>